<sequence length="319" mass="36474">MSKTLVISGHPNLAESYTNTLIIDTLETQMEDVSIRRLDTLYPDYKIDVEAEQAALIEADVIVLQFPFYWYSAPALLKKWLDDVMTFNFAYGPEGNKLKGKDLFLSFTIGGPKESYDPLSYNHFTIEQLMFPLQQTAYLAGMNYRPPVYTHGMVYIPNVYNKLEDVQARAKQHASRLMDEVRKVTHSDEELVRKFVTNWFEQLDTLPAEESIFTQSLSTDVVFNMPEGQFVGHAGFKDWYAIARSTFKPNCSHGIEQLEIKPIGSQYQVSLHVRLKADTFPDSSMKGESIELVVNETWLVSVDDTNNVKIHEYEVVALS</sequence>
<dbReference type="InterPro" id="IPR029039">
    <property type="entry name" value="Flavoprotein-like_sf"/>
</dbReference>
<dbReference type="RefSeq" id="WP_050649964.1">
    <property type="nucleotide sequence ID" value="NZ_LK933975.1"/>
</dbReference>
<dbReference type="InterPro" id="IPR032710">
    <property type="entry name" value="NTF2-like_dom_sf"/>
</dbReference>
<keyword evidence="4" id="KW-1185">Reference proteome</keyword>
<protein>
    <recommendedName>
        <fullName evidence="2">Flavodoxin-like fold domain-containing protein</fullName>
    </recommendedName>
</protein>
<name>A0AA86X970_9VIBR</name>
<comment type="caution">
    <text evidence="3">The sequence shown here is derived from an EMBL/GenBank/DDBJ whole genome shotgun (WGS) entry which is preliminary data.</text>
</comment>
<evidence type="ECO:0000259" key="2">
    <source>
        <dbReference type="Pfam" id="PF02525"/>
    </source>
</evidence>
<dbReference type="SUPFAM" id="SSF54427">
    <property type="entry name" value="NTF2-like"/>
    <property type="match status" value="1"/>
</dbReference>
<keyword evidence="1" id="KW-0560">Oxidoreductase</keyword>
<dbReference type="PANTHER" id="PTHR47307">
    <property type="entry name" value="GLUTATHIONE-REGULATED POTASSIUM-EFFLUX SYSTEM ANCILLARY PROTEIN KEFG"/>
    <property type="match status" value="1"/>
</dbReference>
<accession>A0AA86X970</accession>
<reference evidence="3 4" key="1">
    <citation type="submission" date="2014-06" db="EMBL/GenBank/DDBJ databases">
        <authorList>
            <person name="Le Roux F."/>
        </authorList>
    </citation>
    <scope>NUCLEOTIDE SEQUENCE [LARGE SCALE GENOMIC DNA]</scope>
    <source>
        <strain evidence="3 4">J2-31</strain>
    </source>
</reference>
<dbReference type="AlphaFoldDB" id="A0AA86X970"/>
<dbReference type="GO" id="GO:0003955">
    <property type="term" value="F:NAD(P)H dehydrogenase (quinone) activity"/>
    <property type="evidence" value="ECO:0007669"/>
    <property type="project" value="TreeGrafter"/>
</dbReference>
<dbReference type="GO" id="GO:0009055">
    <property type="term" value="F:electron transfer activity"/>
    <property type="evidence" value="ECO:0007669"/>
    <property type="project" value="TreeGrafter"/>
</dbReference>
<dbReference type="Pfam" id="PF02525">
    <property type="entry name" value="Flavodoxin_2"/>
    <property type="match status" value="1"/>
</dbReference>
<proteinExistence type="predicted"/>
<dbReference type="InterPro" id="IPR046980">
    <property type="entry name" value="KefG/KefF"/>
</dbReference>
<dbReference type="Gene3D" id="3.40.50.360">
    <property type="match status" value="1"/>
</dbReference>
<evidence type="ECO:0000313" key="3">
    <source>
        <dbReference type="EMBL" id="CDT56547.1"/>
    </source>
</evidence>
<gene>
    <name evidence="3" type="ORF">VCR31J2_1270173</name>
</gene>
<dbReference type="SUPFAM" id="SSF52218">
    <property type="entry name" value="Flavoproteins"/>
    <property type="match status" value="1"/>
</dbReference>
<evidence type="ECO:0000313" key="4">
    <source>
        <dbReference type="Proteomes" id="UP000041625"/>
    </source>
</evidence>
<dbReference type="GO" id="GO:0010181">
    <property type="term" value="F:FMN binding"/>
    <property type="evidence" value="ECO:0007669"/>
    <property type="project" value="TreeGrafter"/>
</dbReference>
<dbReference type="InterPro" id="IPR003680">
    <property type="entry name" value="Flavodoxin_fold"/>
</dbReference>
<feature type="domain" description="Flavodoxin-like fold" evidence="2">
    <location>
        <begin position="2"/>
        <end position="173"/>
    </location>
</feature>
<dbReference type="EMBL" id="CCKJ01000032">
    <property type="protein sequence ID" value="CDT56547.1"/>
    <property type="molecule type" value="Genomic_DNA"/>
</dbReference>
<evidence type="ECO:0000256" key="1">
    <source>
        <dbReference type="ARBA" id="ARBA00023002"/>
    </source>
</evidence>
<organism evidence="3 4">
    <name type="scientific">Vibrio coralliirubri</name>
    <dbReference type="NCBI Taxonomy" id="1516159"/>
    <lineage>
        <taxon>Bacteria</taxon>
        <taxon>Pseudomonadati</taxon>
        <taxon>Pseudomonadota</taxon>
        <taxon>Gammaproteobacteria</taxon>
        <taxon>Vibrionales</taxon>
        <taxon>Vibrionaceae</taxon>
        <taxon>Vibrio</taxon>
    </lineage>
</organism>
<dbReference type="Proteomes" id="UP000041625">
    <property type="component" value="Unassembled WGS sequence"/>
</dbReference>
<dbReference type="PANTHER" id="PTHR47307:SF1">
    <property type="entry name" value="GLUTATHIONE-REGULATED POTASSIUM-EFFLUX SYSTEM ANCILLARY PROTEIN KEFG"/>
    <property type="match status" value="1"/>
</dbReference>